<name>A0A382Z228_9ZZZZ</name>
<proteinExistence type="predicted"/>
<organism evidence="1">
    <name type="scientific">marine metagenome</name>
    <dbReference type="NCBI Taxonomy" id="408172"/>
    <lineage>
        <taxon>unclassified sequences</taxon>
        <taxon>metagenomes</taxon>
        <taxon>ecological metagenomes</taxon>
    </lineage>
</organism>
<feature type="non-terminal residue" evidence="1">
    <location>
        <position position="31"/>
    </location>
</feature>
<reference evidence="1" key="1">
    <citation type="submission" date="2018-05" db="EMBL/GenBank/DDBJ databases">
        <authorList>
            <person name="Lanie J.A."/>
            <person name="Ng W.-L."/>
            <person name="Kazmierczak K.M."/>
            <person name="Andrzejewski T.M."/>
            <person name="Davidsen T.M."/>
            <person name="Wayne K.J."/>
            <person name="Tettelin H."/>
            <person name="Glass J.I."/>
            <person name="Rusch D."/>
            <person name="Podicherti R."/>
            <person name="Tsui H.-C.T."/>
            <person name="Winkler M.E."/>
        </authorList>
    </citation>
    <scope>NUCLEOTIDE SEQUENCE</scope>
</reference>
<evidence type="ECO:0000313" key="1">
    <source>
        <dbReference type="EMBL" id="SVD89562.1"/>
    </source>
</evidence>
<protein>
    <submittedName>
        <fullName evidence="1">Uncharacterized protein</fullName>
    </submittedName>
</protein>
<dbReference type="EMBL" id="UINC01180392">
    <property type="protein sequence ID" value="SVD89562.1"/>
    <property type="molecule type" value="Genomic_DNA"/>
</dbReference>
<accession>A0A382Z228</accession>
<sequence length="31" mass="3200">MVEGINHLSLIISFLAEVAELVDALASEASG</sequence>
<dbReference type="AlphaFoldDB" id="A0A382Z228"/>
<gene>
    <name evidence="1" type="ORF">METZ01_LOCUS442416</name>
</gene>